<dbReference type="PROSITE" id="PS00798">
    <property type="entry name" value="ALDOKETO_REDUCTASE_1"/>
    <property type="match status" value="1"/>
</dbReference>
<dbReference type="Proteomes" id="UP000186594">
    <property type="component" value="Unassembled WGS sequence"/>
</dbReference>
<proteinExistence type="predicted"/>
<dbReference type="SUPFAM" id="SSF51430">
    <property type="entry name" value="NAD(P)-linked oxidoreductase"/>
    <property type="match status" value="1"/>
</dbReference>
<keyword evidence="1" id="KW-0560">Oxidoreductase</keyword>
<feature type="active site" description="Proton donor" evidence="2">
    <location>
        <position position="59"/>
    </location>
</feature>
<dbReference type="InterPro" id="IPR018170">
    <property type="entry name" value="Aldo/ket_reductase_CS"/>
</dbReference>
<dbReference type="PANTHER" id="PTHR11732">
    <property type="entry name" value="ALDO/KETO REDUCTASE"/>
    <property type="match status" value="1"/>
</dbReference>
<comment type="caution">
    <text evidence="6">The sequence shown here is derived from an EMBL/GenBank/DDBJ whole genome shotgun (WGS) entry which is preliminary data.</text>
</comment>
<organism evidence="6 7">
    <name type="scientific">Neolecta irregularis (strain DAH-3)</name>
    <dbReference type="NCBI Taxonomy" id="1198029"/>
    <lineage>
        <taxon>Eukaryota</taxon>
        <taxon>Fungi</taxon>
        <taxon>Dikarya</taxon>
        <taxon>Ascomycota</taxon>
        <taxon>Taphrinomycotina</taxon>
        <taxon>Neolectales</taxon>
        <taxon>Neolectaceae</taxon>
        <taxon>Neolecta</taxon>
    </lineage>
</organism>
<dbReference type="Pfam" id="PF00248">
    <property type="entry name" value="Aldo_ket_red"/>
    <property type="match status" value="1"/>
</dbReference>
<evidence type="ECO:0000256" key="4">
    <source>
        <dbReference type="PIRSR" id="PIRSR000097-3"/>
    </source>
</evidence>
<evidence type="ECO:0000256" key="2">
    <source>
        <dbReference type="PIRSR" id="PIRSR000097-1"/>
    </source>
</evidence>
<name>A0A1U7LUP6_NEOID</name>
<gene>
    <name evidence="6" type="ORF">NEOLI_000894</name>
</gene>
<evidence type="ECO:0000313" key="6">
    <source>
        <dbReference type="EMBL" id="OLL26338.1"/>
    </source>
</evidence>
<evidence type="ECO:0000313" key="7">
    <source>
        <dbReference type="Proteomes" id="UP000186594"/>
    </source>
</evidence>
<dbReference type="InterPro" id="IPR023210">
    <property type="entry name" value="NADP_OxRdtase_dom"/>
</dbReference>
<keyword evidence="7" id="KW-1185">Reference proteome</keyword>
<dbReference type="PROSITE" id="PS00062">
    <property type="entry name" value="ALDOKETO_REDUCTASE_2"/>
    <property type="match status" value="1"/>
</dbReference>
<dbReference type="OrthoDB" id="416253at2759"/>
<dbReference type="PIRSF" id="PIRSF000097">
    <property type="entry name" value="AKR"/>
    <property type="match status" value="1"/>
</dbReference>
<dbReference type="EMBL" id="LXFE01000205">
    <property type="protein sequence ID" value="OLL26338.1"/>
    <property type="molecule type" value="Genomic_DNA"/>
</dbReference>
<reference evidence="6 7" key="1">
    <citation type="submission" date="2016-04" db="EMBL/GenBank/DDBJ databases">
        <title>Evolutionary innovation and constraint leading to complex multicellularity in the Ascomycota.</title>
        <authorList>
            <person name="Cisse O."/>
            <person name="Nguyen A."/>
            <person name="Hewitt D.A."/>
            <person name="Jedd G."/>
            <person name="Stajich J.E."/>
        </authorList>
    </citation>
    <scope>NUCLEOTIDE SEQUENCE [LARGE SCALE GENOMIC DNA]</scope>
    <source>
        <strain evidence="6 7">DAH-3</strain>
    </source>
</reference>
<feature type="domain" description="NADP-dependent oxidoreductase" evidence="5">
    <location>
        <begin position="26"/>
        <end position="279"/>
    </location>
</feature>
<evidence type="ECO:0000256" key="1">
    <source>
        <dbReference type="ARBA" id="ARBA00023002"/>
    </source>
</evidence>
<dbReference type="AlphaFoldDB" id="A0A1U7LUP6"/>
<dbReference type="InterPro" id="IPR020471">
    <property type="entry name" value="AKR"/>
</dbReference>
<dbReference type="PRINTS" id="PR00069">
    <property type="entry name" value="ALDKETRDTASE"/>
</dbReference>
<protein>
    <submittedName>
        <fullName evidence="6">Putative oxidoreductase</fullName>
    </submittedName>
</protein>
<dbReference type="FunFam" id="3.20.20.100:FF:000002">
    <property type="entry name" value="2,5-diketo-D-gluconic acid reductase A"/>
    <property type="match status" value="1"/>
</dbReference>
<feature type="binding site" evidence="3">
    <location>
        <position position="117"/>
    </location>
    <ligand>
        <name>substrate</name>
    </ligand>
</feature>
<dbReference type="STRING" id="1198029.A0A1U7LUP6"/>
<dbReference type="InterPro" id="IPR036812">
    <property type="entry name" value="NAD(P)_OxRdtase_dom_sf"/>
</dbReference>
<dbReference type="OMA" id="CHFKGIT"/>
<dbReference type="Gene3D" id="3.20.20.100">
    <property type="entry name" value="NADP-dependent oxidoreductase domain"/>
    <property type="match status" value="1"/>
</dbReference>
<dbReference type="GO" id="GO:0016616">
    <property type="term" value="F:oxidoreductase activity, acting on the CH-OH group of donors, NAD or NADP as acceptor"/>
    <property type="evidence" value="ECO:0007669"/>
    <property type="project" value="UniProtKB-ARBA"/>
</dbReference>
<sequence length="290" mass="32383">MSTYITSDMATRRLIELNSGDKIPAMGLGTWLSKKGEVAVAVSHALKVGYRHIDCASIYGNEGEVGAGIKKSGVRRKDIWLTSKLWNNSHQPEDVPRALEKTLSDLQTDYLDLYLMHWPCSFKAGKSPMPRDSNGKHALGDTDFTVTWSAMERLLEEGKVQNIGISNFSKAELEKLLEHATVKPAAHQLEMHPYLQQNSFLDFHKEKDIHVTAYSPFGNQNTIYGAKDTKIVDHDVIKGIAEKLGKKPSQVILSWAIGRGVSIVPKSVNAERIEENFQGVFLYSITKDKD</sequence>
<feature type="site" description="Lowers pKa of active site Tyr" evidence="4">
    <location>
        <position position="84"/>
    </location>
</feature>
<accession>A0A1U7LUP6</accession>
<evidence type="ECO:0000256" key="3">
    <source>
        <dbReference type="PIRSR" id="PIRSR000097-2"/>
    </source>
</evidence>
<evidence type="ECO:0000259" key="5">
    <source>
        <dbReference type="Pfam" id="PF00248"/>
    </source>
</evidence>